<dbReference type="Proteomes" id="UP000595437">
    <property type="component" value="Chromosome 7"/>
</dbReference>
<evidence type="ECO:0000256" key="6">
    <source>
        <dbReference type="ARBA" id="ARBA00023136"/>
    </source>
</evidence>
<sequence length="100" mass="11709">MGLILGFYRTGVLHVDDTICPLAYSEDLKYWEIEEMFIDPCCLIKYNVRKERVIEESGKLMEDEDSEGSSSNEHNEQFGSDTKRKIWYIMEKPYTSTLAK</sequence>
<dbReference type="InterPro" id="IPR003971">
    <property type="entry name" value="K_chnl_volt-dep_Kv5/Kv9"/>
</dbReference>
<dbReference type="InterPro" id="IPR028325">
    <property type="entry name" value="VG_K_chnl"/>
</dbReference>
<evidence type="ECO:0000259" key="9">
    <source>
        <dbReference type="Pfam" id="PF02214"/>
    </source>
</evidence>
<dbReference type="SUPFAM" id="SSF54695">
    <property type="entry name" value="POZ domain"/>
    <property type="match status" value="1"/>
</dbReference>
<dbReference type="GO" id="GO:0005251">
    <property type="term" value="F:delayed rectifier potassium channel activity"/>
    <property type="evidence" value="ECO:0007669"/>
    <property type="project" value="TreeGrafter"/>
</dbReference>
<comment type="subcellular location">
    <subcellularLocation>
        <location evidence="1">Membrane</location>
        <topology evidence="1">Multi-pass membrane protein</topology>
    </subcellularLocation>
</comment>
<gene>
    <name evidence="10" type="ORF">FKW44_011327</name>
</gene>
<name>A0A7T8HI97_CALRO</name>
<accession>A0A7T8HI97</accession>
<dbReference type="PANTHER" id="PTHR11537">
    <property type="entry name" value="VOLTAGE-GATED POTASSIUM CHANNEL"/>
    <property type="match status" value="1"/>
</dbReference>
<feature type="non-terminal residue" evidence="10">
    <location>
        <position position="100"/>
    </location>
</feature>
<keyword evidence="7" id="KW-0407">Ion channel</keyword>
<dbReference type="InterPro" id="IPR003131">
    <property type="entry name" value="T1-type_BTB"/>
</dbReference>
<dbReference type="InterPro" id="IPR011333">
    <property type="entry name" value="SKP1/BTB/POZ_sf"/>
</dbReference>
<evidence type="ECO:0000256" key="2">
    <source>
        <dbReference type="ARBA" id="ARBA00022448"/>
    </source>
</evidence>
<feature type="region of interest" description="Disordered" evidence="8">
    <location>
        <begin position="59"/>
        <end position="79"/>
    </location>
</feature>
<evidence type="ECO:0000313" key="10">
    <source>
        <dbReference type="EMBL" id="QQP50345.1"/>
    </source>
</evidence>
<dbReference type="GO" id="GO:0001508">
    <property type="term" value="P:action potential"/>
    <property type="evidence" value="ECO:0007669"/>
    <property type="project" value="TreeGrafter"/>
</dbReference>
<organism evidence="10 11">
    <name type="scientific">Caligus rogercresseyi</name>
    <name type="common">Sea louse</name>
    <dbReference type="NCBI Taxonomy" id="217165"/>
    <lineage>
        <taxon>Eukaryota</taxon>
        <taxon>Metazoa</taxon>
        <taxon>Ecdysozoa</taxon>
        <taxon>Arthropoda</taxon>
        <taxon>Crustacea</taxon>
        <taxon>Multicrustacea</taxon>
        <taxon>Hexanauplia</taxon>
        <taxon>Copepoda</taxon>
        <taxon>Siphonostomatoida</taxon>
        <taxon>Caligidae</taxon>
        <taxon>Caligus</taxon>
    </lineage>
</organism>
<evidence type="ECO:0000313" key="11">
    <source>
        <dbReference type="Proteomes" id="UP000595437"/>
    </source>
</evidence>
<protein>
    <submittedName>
        <fullName evidence="10">Potassium voltagegated channel protein Shablike</fullName>
    </submittedName>
</protein>
<dbReference type="GO" id="GO:0008076">
    <property type="term" value="C:voltage-gated potassium channel complex"/>
    <property type="evidence" value="ECO:0007669"/>
    <property type="project" value="InterPro"/>
</dbReference>
<keyword evidence="11" id="KW-1185">Reference proteome</keyword>
<dbReference type="PRINTS" id="PR01494">
    <property type="entry name" value="KV9CHANNEL"/>
</dbReference>
<dbReference type="Pfam" id="PF02214">
    <property type="entry name" value="BTB_2"/>
    <property type="match status" value="1"/>
</dbReference>
<evidence type="ECO:0000256" key="8">
    <source>
        <dbReference type="SAM" id="MobiDB-lite"/>
    </source>
</evidence>
<evidence type="ECO:0000256" key="3">
    <source>
        <dbReference type="ARBA" id="ARBA00022692"/>
    </source>
</evidence>
<keyword evidence="6" id="KW-0472">Membrane</keyword>
<dbReference type="EMBL" id="CP045896">
    <property type="protein sequence ID" value="QQP50345.1"/>
    <property type="molecule type" value="Genomic_DNA"/>
</dbReference>
<proteinExistence type="predicted"/>
<reference evidence="11" key="1">
    <citation type="submission" date="2021-01" db="EMBL/GenBank/DDBJ databases">
        <title>Caligus Genome Assembly.</title>
        <authorList>
            <person name="Gallardo-Escarate C."/>
        </authorList>
    </citation>
    <scope>NUCLEOTIDE SEQUENCE [LARGE SCALE GENOMIC DNA]</scope>
</reference>
<dbReference type="OrthoDB" id="296522at2759"/>
<dbReference type="PANTHER" id="PTHR11537:SF254">
    <property type="entry name" value="POTASSIUM VOLTAGE-GATED CHANNEL PROTEIN SHAB"/>
    <property type="match status" value="1"/>
</dbReference>
<evidence type="ECO:0000256" key="4">
    <source>
        <dbReference type="ARBA" id="ARBA00022989"/>
    </source>
</evidence>
<keyword evidence="4" id="KW-1133">Transmembrane helix</keyword>
<dbReference type="GO" id="GO:0051260">
    <property type="term" value="P:protein homooligomerization"/>
    <property type="evidence" value="ECO:0007669"/>
    <property type="project" value="InterPro"/>
</dbReference>
<keyword evidence="5" id="KW-0406">Ion transport</keyword>
<evidence type="ECO:0000256" key="7">
    <source>
        <dbReference type="ARBA" id="ARBA00023303"/>
    </source>
</evidence>
<evidence type="ECO:0000256" key="1">
    <source>
        <dbReference type="ARBA" id="ARBA00004141"/>
    </source>
</evidence>
<keyword evidence="2" id="KW-0813">Transport</keyword>
<dbReference type="AlphaFoldDB" id="A0A7T8HI97"/>
<keyword evidence="3" id="KW-0812">Transmembrane</keyword>
<evidence type="ECO:0000256" key="5">
    <source>
        <dbReference type="ARBA" id="ARBA00023065"/>
    </source>
</evidence>
<feature type="domain" description="Potassium channel tetramerisation-type BTB" evidence="9">
    <location>
        <begin position="3"/>
        <end position="41"/>
    </location>
</feature>
<dbReference type="Gene3D" id="3.30.710.10">
    <property type="entry name" value="Potassium Channel Kv1.1, Chain A"/>
    <property type="match status" value="1"/>
</dbReference>